<dbReference type="OrthoDB" id="3475572at2"/>
<dbReference type="AlphaFoldDB" id="A0A1G9G490"/>
<dbReference type="Gene3D" id="3.40.50.300">
    <property type="entry name" value="P-loop containing nucleotide triphosphate hydrolases"/>
    <property type="match status" value="1"/>
</dbReference>
<evidence type="ECO:0000256" key="3">
    <source>
        <dbReference type="ARBA" id="ARBA00022840"/>
    </source>
</evidence>
<dbReference type="SUPFAM" id="SSF52540">
    <property type="entry name" value="P-loop containing nucleoside triphosphate hydrolases"/>
    <property type="match status" value="1"/>
</dbReference>
<evidence type="ECO:0000256" key="4">
    <source>
        <dbReference type="SAM" id="MobiDB-lite"/>
    </source>
</evidence>
<dbReference type="InterPro" id="IPR003593">
    <property type="entry name" value="AAA+_ATPase"/>
</dbReference>
<keyword evidence="3 6" id="KW-0067">ATP-binding</keyword>
<accession>A0A1G9G490</accession>
<dbReference type="RefSeq" id="WP_091047584.1">
    <property type="nucleotide sequence ID" value="NZ_FNGF01000002.1"/>
</dbReference>
<dbReference type="FunFam" id="3.40.50.300:FF:000134">
    <property type="entry name" value="Iron-enterobactin ABC transporter ATP-binding protein"/>
    <property type="match status" value="1"/>
</dbReference>
<name>A0A1G9G490_9ACTN</name>
<dbReference type="Proteomes" id="UP000198662">
    <property type="component" value="Unassembled WGS sequence"/>
</dbReference>
<dbReference type="GO" id="GO:0016887">
    <property type="term" value="F:ATP hydrolysis activity"/>
    <property type="evidence" value="ECO:0007669"/>
    <property type="project" value="InterPro"/>
</dbReference>
<dbReference type="PANTHER" id="PTHR42794">
    <property type="entry name" value="HEMIN IMPORT ATP-BINDING PROTEIN HMUV"/>
    <property type="match status" value="1"/>
</dbReference>
<dbReference type="InterPro" id="IPR027417">
    <property type="entry name" value="P-loop_NTPase"/>
</dbReference>
<dbReference type="Pfam" id="PF00005">
    <property type="entry name" value="ABC_tran"/>
    <property type="match status" value="1"/>
</dbReference>
<reference evidence="7" key="1">
    <citation type="submission" date="2016-10" db="EMBL/GenBank/DDBJ databases">
        <authorList>
            <person name="Varghese N."/>
            <person name="Submissions S."/>
        </authorList>
    </citation>
    <scope>NUCLEOTIDE SEQUENCE [LARGE SCALE GENOMIC DNA]</scope>
    <source>
        <strain evidence="7">CGMCC 4.3147</strain>
    </source>
</reference>
<keyword evidence="1" id="KW-0813">Transport</keyword>
<dbReference type="GO" id="GO:0005524">
    <property type="term" value="F:ATP binding"/>
    <property type="evidence" value="ECO:0007669"/>
    <property type="project" value="UniProtKB-KW"/>
</dbReference>
<evidence type="ECO:0000256" key="1">
    <source>
        <dbReference type="ARBA" id="ARBA00022448"/>
    </source>
</evidence>
<gene>
    <name evidence="6" type="ORF">SAMN05216298_2203</name>
</gene>
<dbReference type="CDD" id="cd03214">
    <property type="entry name" value="ABC_Iron-Siderophores_B12_Hemin"/>
    <property type="match status" value="1"/>
</dbReference>
<feature type="domain" description="ABC transporter" evidence="5">
    <location>
        <begin position="3"/>
        <end position="234"/>
    </location>
</feature>
<keyword evidence="7" id="KW-1185">Reference proteome</keyword>
<dbReference type="STRING" id="380244.SAMN05216298_2203"/>
<protein>
    <submittedName>
        <fullName evidence="6">Iron complex transport system ATP-binding protein</fullName>
    </submittedName>
</protein>
<proteinExistence type="predicted"/>
<sequence length="263" mass="28112">MDLRLQDLNVALDGVRIVRDLTLDVPSGSVLGLLGPNGSGKTTALRAVYRALPPESGAVLAGGDDLWALTRREAARTVAALTQQHRTYLDFTVTEIVAMGRHPHRGGGRLSADERALCRDAMARTDVTHLADRGALTLSGGEMQRVLLARALVQRPKILVLDEPTNHLDLRHQLDLLALIAAADITVLVVLHDLNLAAAVCDRIAVLQDGALAALGTPHEVLTTGLLRDVFDVGAQVVPHPRTGRPQVLLELPETSPTEGTPK</sequence>
<evidence type="ECO:0000256" key="2">
    <source>
        <dbReference type="ARBA" id="ARBA00022741"/>
    </source>
</evidence>
<evidence type="ECO:0000313" key="6">
    <source>
        <dbReference type="EMBL" id="SDK95460.1"/>
    </source>
</evidence>
<dbReference type="SMART" id="SM00382">
    <property type="entry name" value="AAA"/>
    <property type="match status" value="1"/>
</dbReference>
<dbReference type="PROSITE" id="PS00211">
    <property type="entry name" value="ABC_TRANSPORTER_1"/>
    <property type="match status" value="1"/>
</dbReference>
<keyword evidence="2" id="KW-0547">Nucleotide-binding</keyword>
<organism evidence="6 7">
    <name type="scientific">Glycomyces sambucus</name>
    <dbReference type="NCBI Taxonomy" id="380244"/>
    <lineage>
        <taxon>Bacteria</taxon>
        <taxon>Bacillati</taxon>
        <taxon>Actinomycetota</taxon>
        <taxon>Actinomycetes</taxon>
        <taxon>Glycomycetales</taxon>
        <taxon>Glycomycetaceae</taxon>
        <taxon>Glycomyces</taxon>
    </lineage>
</organism>
<dbReference type="InterPro" id="IPR017871">
    <property type="entry name" value="ABC_transporter-like_CS"/>
</dbReference>
<dbReference type="PROSITE" id="PS50893">
    <property type="entry name" value="ABC_TRANSPORTER_2"/>
    <property type="match status" value="1"/>
</dbReference>
<evidence type="ECO:0000259" key="5">
    <source>
        <dbReference type="PROSITE" id="PS50893"/>
    </source>
</evidence>
<evidence type="ECO:0000313" key="7">
    <source>
        <dbReference type="Proteomes" id="UP000198662"/>
    </source>
</evidence>
<feature type="region of interest" description="Disordered" evidence="4">
    <location>
        <begin position="244"/>
        <end position="263"/>
    </location>
</feature>
<dbReference type="InterPro" id="IPR003439">
    <property type="entry name" value="ABC_transporter-like_ATP-bd"/>
</dbReference>
<dbReference type="EMBL" id="FNGF01000002">
    <property type="protein sequence ID" value="SDK95460.1"/>
    <property type="molecule type" value="Genomic_DNA"/>
</dbReference>
<dbReference type="PANTHER" id="PTHR42794:SF2">
    <property type="entry name" value="ABC TRANSPORTER ATP-BINDING PROTEIN"/>
    <property type="match status" value="1"/>
</dbReference>